<gene>
    <name evidence="1" type="ORF">BDN72DRAFT_866024</name>
</gene>
<dbReference type="EMBL" id="ML209443">
    <property type="protein sequence ID" value="TFK58328.1"/>
    <property type="molecule type" value="Genomic_DNA"/>
</dbReference>
<sequence length="667" mass="73036">MRRPTIPILAHTRLARLQNARYARLQLVQGSTSRVGWPLHTSPQRSPEPTEPEDNTPPALTAAEKRKLTRQKNIKEQEQLEQLNQEDCNKRTRKGKATAKENKVWLTVLSESQQKRREQPSNLEGLVAESSKKRKQSDVVDEMMSGERPTKRNAGKEPSDDEMSIDEGLDAITTAAARAYRAPNLDSDSDIEIYGGLSQTPEVITPIGDLNGDILMGEPDEGTTETIIEEEIEEEPQAEGSGPKDNEDSEEESEVKEDCSNEDDDANDGGGSDNDGGANNDGDSDEDGSNDGDDEDNGDNGGGNNSADEDSEDDDDDSTTEPSDAERSSSSGRDVNEEGEEVENLDNEATSWLGNASEPMNFNNAETAAGMSPPLDTNDEPPASEGEPEPTNVLGNRAQTPPAQSTKSTLGHRRTVSMPAPLMQSASTSEGSSVPRTKSVGDWASPPPAAPPSAQPSQPNTPPPPPTALDAIKEDEWPPEAQIIFDGRKWRSERLSLNKQHPTLHLVVAEAIGQANTMVMLEHPWPIAPPDEIQNTQYCIERAVMEVGDTAQAIDDRSKTGDWDFLLPLQKVILHRNTLARGQVKGFSVNHCGDAFRLKNLSLPLLQAKIQRLIKNNKCTLPYDRNTGKVDKGRPWQNQTLLATVAFVIHKNGNKSLFRRHPELFLQ</sequence>
<keyword evidence="2" id="KW-1185">Reference proteome</keyword>
<feature type="non-terminal residue" evidence="1">
    <location>
        <position position="667"/>
    </location>
</feature>
<evidence type="ECO:0000313" key="2">
    <source>
        <dbReference type="Proteomes" id="UP000308600"/>
    </source>
</evidence>
<evidence type="ECO:0000313" key="1">
    <source>
        <dbReference type="EMBL" id="TFK58328.1"/>
    </source>
</evidence>
<proteinExistence type="predicted"/>
<accession>A0ACD2ZXR8</accession>
<name>A0ACD2ZXR8_9AGAR</name>
<reference evidence="1 2" key="1">
    <citation type="journal article" date="2019" name="Nat. Ecol. Evol.">
        <title>Megaphylogeny resolves global patterns of mushroom evolution.</title>
        <authorList>
            <person name="Varga T."/>
            <person name="Krizsan K."/>
            <person name="Foldi C."/>
            <person name="Dima B."/>
            <person name="Sanchez-Garcia M."/>
            <person name="Sanchez-Ramirez S."/>
            <person name="Szollosi G.J."/>
            <person name="Szarkandi J.G."/>
            <person name="Papp V."/>
            <person name="Albert L."/>
            <person name="Andreopoulos W."/>
            <person name="Angelini C."/>
            <person name="Antonin V."/>
            <person name="Barry K.W."/>
            <person name="Bougher N.L."/>
            <person name="Buchanan P."/>
            <person name="Buyck B."/>
            <person name="Bense V."/>
            <person name="Catcheside P."/>
            <person name="Chovatia M."/>
            <person name="Cooper J."/>
            <person name="Damon W."/>
            <person name="Desjardin D."/>
            <person name="Finy P."/>
            <person name="Geml J."/>
            <person name="Haridas S."/>
            <person name="Hughes K."/>
            <person name="Justo A."/>
            <person name="Karasinski D."/>
            <person name="Kautmanova I."/>
            <person name="Kiss B."/>
            <person name="Kocsube S."/>
            <person name="Kotiranta H."/>
            <person name="LaButti K.M."/>
            <person name="Lechner B.E."/>
            <person name="Liimatainen K."/>
            <person name="Lipzen A."/>
            <person name="Lukacs Z."/>
            <person name="Mihaltcheva S."/>
            <person name="Morgado L.N."/>
            <person name="Niskanen T."/>
            <person name="Noordeloos M.E."/>
            <person name="Ohm R.A."/>
            <person name="Ortiz-Santana B."/>
            <person name="Ovrebo C."/>
            <person name="Racz N."/>
            <person name="Riley R."/>
            <person name="Savchenko A."/>
            <person name="Shiryaev A."/>
            <person name="Soop K."/>
            <person name="Spirin V."/>
            <person name="Szebenyi C."/>
            <person name="Tomsovsky M."/>
            <person name="Tulloss R.E."/>
            <person name="Uehling J."/>
            <person name="Grigoriev I.V."/>
            <person name="Vagvolgyi C."/>
            <person name="Papp T."/>
            <person name="Martin F.M."/>
            <person name="Miettinen O."/>
            <person name="Hibbett D.S."/>
            <person name="Nagy L.G."/>
        </authorList>
    </citation>
    <scope>NUCLEOTIDE SEQUENCE [LARGE SCALE GENOMIC DNA]</scope>
    <source>
        <strain evidence="1 2">NL-1719</strain>
    </source>
</reference>
<dbReference type="Proteomes" id="UP000308600">
    <property type="component" value="Unassembled WGS sequence"/>
</dbReference>
<protein>
    <submittedName>
        <fullName evidence="1">Uncharacterized protein</fullName>
    </submittedName>
</protein>
<organism evidence="1 2">
    <name type="scientific">Pluteus cervinus</name>
    <dbReference type="NCBI Taxonomy" id="181527"/>
    <lineage>
        <taxon>Eukaryota</taxon>
        <taxon>Fungi</taxon>
        <taxon>Dikarya</taxon>
        <taxon>Basidiomycota</taxon>
        <taxon>Agaricomycotina</taxon>
        <taxon>Agaricomycetes</taxon>
        <taxon>Agaricomycetidae</taxon>
        <taxon>Agaricales</taxon>
        <taxon>Pluteineae</taxon>
        <taxon>Pluteaceae</taxon>
        <taxon>Pluteus</taxon>
    </lineage>
</organism>